<accession>C3YUP1</accession>
<feature type="repeat" description="TPR" evidence="1">
    <location>
        <begin position="1270"/>
        <end position="1303"/>
    </location>
</feature>
<feature type="region of interest" description="Disordered" evidence="2">
    <location>
        <begin position="1"/>
        <end position="215"/>
    </location>
</feature>
<proteinExistence type="predicted"/>
<feature type="compositionally biased region" description="Basic and acidic residues" evidence="2">
    <location>
        <begin position="1"/>
        <end position="14"/>
    </location>
</feature>
<feature type="compositionally biased region" description="Polar residues" evidence="2">
    <location>
        <begin position="192"/>
        <end position="215"/>
    </location>
</feature>
<feature type="repeat" description="TPR" evidence="1">
    <location>
        <begin position="1094"/>
        <end position="1127"/>
    </location>
</feature>
<dbReference type="Pfam" id="PF13424">
    <property type="entry name" value="TPR_12"/>
    <property type="match status" value="5"/>
</dbReference>
<gene>
    <name evidence="4" type="ORF">BRAFLDRAFT_74054</name>
</gene>
<feature type="repeat" description="TPR" evidence="1">
    <location>
        <begin position="1314"/>
        <end position="1347"/>
    </location>
</feature>
<dbReference type="GO" id="GO:0008773">
    <property type="term" value="F:[protein-PII] uridylyltransferase activity"/>
    <property type="evidence" value="ECO:0007669"/>
    <property type="project" value="InterPro"/>
</dbReference>
<feature type="compositionally biased region" description="Polar residues" evidence="2">
    <location>
        <begin position="41"/>
        <end position="52"/>
    </location>
</feature>
<dbReference type="Pfam" id="PF03445">
    <property type="entry name" value="DUF294"/>
    <property type="match status" value="1"/>
</dbReference>
<dbReference type="InParanoid" id="C3YUP1"/>
<protein>
    <recommendedName>
        <fullName evidence="3">Protein-PII uridylyltransferase N-terminal domain-containing protein</fullName>
    </recommendedName>
</protein>
<feature type="repeat" description="TPR" evidence="1">
    <location>
        <begin position="1006"/>
        <end position="1039"/>
    </location>
</feature>
<dbReference type="InterPro" id="IPR011990">
    <property type="entry name" value="TPR-like_helical_dom_sf"/>
</dbReference>
<feature type="repeat" description="TPR" evidence="1">
    <location>
        <begin position="1226"/>
        <end position="1259"/>
    </location>
</feature>
<dbReference type="PANTHER" id="PTHR19959:SF119">
    <property type="entry name" value="FUNGAL LIPASE-LIKE DOMAIN-CONTAINING PROTEIN"/>
    <property type="match status" value="1"/>
</dbReference>
<evidence type="ECO:0000256" key="1">
    <source>
        <dbReference type="PROSITE-ProRule" id="PRU00339"/>
    </source>
</evidence>
<sequence>MGCRESRTLVKDIRPTVTELNEHGTASPVDEDCPPHHHELQLSSKRQPSRAPSQDHLILLPGQPENQPGVSIQQHTPTLSDHAYPIKESHQKPQQLSLQESQTSYKEPPPSPKETQPSPKETQPSPKETQPSPKETQPSPKETQPSPKETQPSPKETQSSSKDPYSTEQCHKEPQPSRQGSPLNHPILLQGQGYNHPSVSIKQRSPSLSDKQTLHTGKVEAIGIYDETNEDPDRTYKENLEEGYRALQAGDLDKAEESFAVALKTVHVRDSNKGQSSKEAEPLHKLSDVYLKRGMQSKDGNDFTKAAALCNAALVRLRGEDTNKTIQEIYQSFLKHVLNIDQAVDMDDVEKHKSMMKENRDYVEKEIKRIEVQVDPYSLDDEDPNLRQVEKKRAEAIKLLFKTVVHQRRTFISSLVDECIEEMGPPPCKYAMIGLGSQATGLVTPYSDLEFAILVESETEETVKYFRNLTHFLHLKVINLGETILPAMGIKSLNDFDSDDPTDNWFYDSVTPQGFAFDGSMPHACKTPLGRGETCELIRTPTNMTNILQYDLSLYLKKGYHLASVLGNVCYITGEQELVDVYTNLWTKELQKTNKEIDLSQAFDLYVQSEQTFGWQLPTFALLNVKKHIYRFASLAISCWALSCDIQPTTIWETIEKMNENGVINSENAHHLMVMVSISAELRLRTYKNNRGQAENMSALSEMTTVQGPNTDEDLERVFHYSNTKQLLRYYYTAAPLQKLISKLVSREPLEEDQLYCFNKYLGIQIQTYLYNHMRDYEKSKTCIERALQRALSGDGVGTGNLHIAELLSMLGGTWSKLCDYKNATGYHEQSLQMRRSIYGESTAHPDIAKCLIDLGDVWIERQDFRKAVRHYEQSLQIGRSMYAASWEQLDDYIKAFSYKEQSVQMMLSIHGESNEIATEFATLGKDWSDLGDYRKALSCHEQSLKIRQSIHGESTAHADIVESLSNLAATWNNLGNYRKAVRYYEQSLQMIQIIHGESTPHHNIAALLNNLGTTWNGLGDYGKAVSYFEQSLQMNRSIYGETTAHINITMSLNGLGVAWRGLCDYRKAASYHEQALQMMQSICGENTAHIIIAKTLENLGITCSHHGEYRKAVSYYEQSLEMMRSIYGETTTHPDIAMLLNNLGAAWNGLDDYKKAISYNAQTLRMYRSIYGESTAHPYIAVSLNNLGTNWRSLGDPRKALNYFDQSLKMKLRIHGENTVHSDIYNSLNNLGAIWAQLGDYRKSISYHEQSLKMKQSMYGENTAHPDIAGSFLNLGAAYGNLGEYRKEVNYYEQSLEMMQSIYGENTPHPIIAMSFKNLGIAWENLGDYRKALGYFNEAAKMKQMINDRNMAS</sequence>
<dbReference type="PROSITE" id="PS50005">
    <property type="entry name" value="TPR"/>
    <property type="match status" value="6"/>
</dbReference>
<evidence type="ECO:0000259" key="3">
    <source>
        <dbReference type="Pfam" id="PF03445"/>
    </source>
</evidence>
<dbReference type="SUPFAM" id="SSF81901">
    <property type="entry name" value="HCP-like"/>
    <property type="match status" value="1"/>
</dbReference>
<feature type="compositionally biased region" description="Polar residues" evidence="2">
    <location>
        <begin position="92"/>
        <end position="105"/>
    </location>
</feature>
<dbReference type="InterPro" id="IPR005105">
    <property type="entry name" value="GlnD_Uridyltrans_N"/>
</dbReference>
<feature type="repeat" description="TPR" evidence="1">
    <location>
        <begin position="849"/>
        <end position="882"/>
    </location>
</feature>
<feature type="compositionally biased region" description="Polar residues" evidence="2">
    <location>
        <begin position="122"/>
        <end position="168"/>
    </location>
</feature>
<dbReference type="PANTHER" id="PTHR19959">
    <property type="entry name" value="KINESIN LIGHT CHAIN"/>
    <property type="match status" value="1"/>
</dbReference>
<dbReference type="Gene3D" id="1.25.40.10">
    <property type="entry name" value="Tetratricopeptide repeat domain"/>
    <property type="match status" value="5"/>
</dbReference>
<feature type="domain" description="Protein-PII uridylyltransferase N-terminal" evidence="3">
    <location>
        <begin position="399"/>
        <end position="481"/>
    </location>
</feature>
<name>C3YUP1_BRAFL</name>
<reference evidence="4" key="1">
    <citation type="journal article" date="2008" name="Nature">
        <title>The amphioxus genome and the evolution of the chordate karyotype.</title>
        <authorList>
            <consortium name="US DOE Joint Genome Institute (JGI-PGF)"/>
            <person name="Putnam N.H."/>
            <person name="Butts T."/>
            <person name="Ferrier D.E.K."/>
            <person name="Furlong R.F."/>
            <person name="Hellsten U."/>
            <person name="Kawashima T."/>
            <person name="Robinson-Rechavi M."/>
            <person name="Shoguchi E."/>
            <person name="Terry A."/>
            <person name="Yu J.-K."/>
            <person name="Benito-Gutierrez E.L."/>
            <person name="Dubchak I."/>
            <person name="Garcia-Fernandez J."/>
            <person name="Gibson-Brown J.J."/>
            <person name="Grigoriev I.V."/>
            <person name="Horton A.C."/>
            <person name="de Jong P.J."/>
            <person name="Jurka J."/>
            <person name="Kapitonov V.V."/>
            <person name="Kohara Y."/>
            <person name="Kuroki Y."/>
            <person name="Lindquist E."/>
            <person name="Lucas S."/>
            <person name="Osoegawa K."/>
            <person name="Pennacchio L.A."/>
            <person name="Salamov A.A."/>
            <person name="Satou Y."/>
            <person name="Sauka-Spengler T."/>
            <person name="Schmutz J."/>
            <person name="Shin-I T."/>
            <person name="Toyoda A."/>
            <person name="Bronner-Fraser M."/>
            <person name="Fujiyama A."/>
            <person name="Holland L.Z."/>
            <person name="Holland P.W.H."/>
            <person name="Satoh N."/>
            <person name="Rokhsar D.S."/>
        </authorList>
    </citation>
    <scope>NUCLEOTIDE SEQUENCE [LARGE SCALE GENOMIC DNA]</scope>
    <source>
        <strain evidence="4">S238N-H82</strain>
        <tissue evidence="4">Testes</tissue>
    </source>
</reference>
<dbReference type="SUPFAM" id="SSF48452">
    <property type="entry name" value="TPR-like"/>
    <property type="match status" value="3"/>
</dbReference>
<dbReference type="InterPro" id="IPR019734">
    <property type="entry name" value="TPR_rpt"/>
</dbReference>
<organism>
    <name type="scientific">Branchiostoma floridae</name>
    <name type="common">Florida lancelet</name>
    <name type="synonym">Amphioxus</name>
    <dbReference type="NCBI Taxonomy" id="7739"/>
    <lineage>
        <taxon>Eukaryota</taxon>
        <taxon>Metazoa</taxon>
        <taxon>Chordata</taxon>
        <taxon>Cephalochordata</taxon>
        <taxon>Leptocardii</taxon>
        <taxon>Amphioxiformes</taxon>
        <taxon>Branchiostomatidae</taxon>
        <taxon>Branchiostoma</taxon>
    </lineage>
</organism>
<dbReference type="Pfam" id="PF13374">
    <property type="entry name" value="TPR_10"/>
    <property type="match status" value="1"/>
</dbReference>
<evidence type="ECO:0000313" key="4">
    <source>
        <dbReference type="EMBL" id="EEN55942.1"/>
    </source>
</evidence>
<feature type="compositionally biased region" description="Polar residues" evidence="2">
    <location>
        <begin position="64"/>
        <end position="79"/>
    </location>
</feature>
<dbReference type="SMART" id="SM00028">
    <property type="entry name" value="TPR"/>
    <property type="match status" value="13"/>
</dbReference>
<dbReference type="EMBL" id="GG666554">
    <property type="protein sequence ID" value="EEN55942.1"/>
    <property type="molecule type" value="Genomic_DNA"/>
</dbReference>
<dbReference type="eggNOG" id="KOG0548">
    <property type="taxonomic scope" value="Eukaryota"/>
</dbReference>
<keyword evidence="1" id="KW-0802">TPR repeat</keyword>
<evidence type="ECO:0000256" key="2">
    <source>
        <dbReference type="SAM" id="MobiDB-lite"/>
    </source>
</evidence>